<dbReference type="Gene3D" id="3.40.50.200">
    <property type="entry name" value="Peptidase S8/S53 domain"/>
    <property type="match status" value="1"/>
</dbReference>
<dbReference type="PANTHER" id="PTHR10795">
    <property type="entry name" value="PROPROTEIN CONVERTASE SUBTILISIN/KEXIN"/>
    <property type="match status" value="1"/>
</dbReference>
<feature type="active site" description="Charge relay system" evidence="8 9">
    <location>
        <position position="612"/>
    </location>
</feature>
<keyword evidence="5 9" id="KW-0378">Hydrolase</keyword>
<dbReference type="PROSITE" id="PS51892">
    <property type="entry name" value="SUBTILASE"/>
    <property type="match status" value="1"/>
</dbReference>
<dbReference type="GO" id="GO:0006508">
    <property type="term" value="P:proteolysis"/>
    <property type="evidence" value="ECO:0007669"/>
    <property type="project" value="UniProtKB-KW"/>
</dbReference>
<dbReference type="Proteomes" id="UP000324897">
    <property type="component" value="Unassembled WGS sequence"/>
</dbReference>
<dbReference type="GO" id="GO:0004252">
    <property type="term" value="F:serine-type endopeptidase activity"/>
    <property type="evidence" value="ECO:0007669"/>
    <property type="project" value="UniProtKB-UniRule"/>
</dbReference>
<evidence type="ECO:0000256" key="6">
    <source>
        <dbReference type="ARBA" id="ARBA00022825"/>
    </source>
</evidence>
<dbReference type="InterPro" id="IPR023827">
    <property type="entry name" value="Peptidase_S8_Asp-AS"/>
</dbReference>
<sequence length="840" mass="88173">MIVLHVCMPGNSSGCASSVSSTSAVHQSHDSRRASISLSHTHIATMTSLAGVLCGLLLAAVAGAAAAAETEAQSSYIVHVLNAHAPRPPHPRLLASAYASFLRDNIPESISRPAPRLFYSYEHAATGFAARLTASQAAHLASHGSVVAVTPDKVVRAQTTLTPSFLHLSASSALLQESSGATDVVIGVIDSGIYPKDRASFAADPSLPPPPSKFRGGCVSGASFNASAYCNNKLVGAKFFYKGHEARACSFRLGLKFRAKKRTGPKIDWTEESKSPLDMNGHGTHAASTAAGSAVADAGFYNYAKGKAVGMAPGARIAAYKALWGKRATEGATSDILKAIDEAIADRVDVISLSIGGSQLEFYQDDIALGAFRAVRKGIVVSAAAGNDGPGENTAVNIAPWFLTVAASTINRRFPASVVLANGETLTGTSLYAGKPLSATMIPLVYGGDVGSNICEDGKLNTSLVAGKIVLCDPGQKGWAAEGEAVKLAGGAGAIVHTTQDYGEYAWTIPHILPAAEVSFATFEKIKKYISTGTYPVATIKFHGTVVGSNPSSPRMASFSSRGPNSLALLILKPDVTAPGVDILAAWTGENSPSGLDSDKRRVQFNIKSGTSMSCPHVSGIAALLRQARPDWSPAAIKSALMTTAYNVDNAGDIIKDISTGEASTPFVRGAGHVDPNRAADPGLVYDVGADDYITILCDLGYTPEQIALFTTKEDPPVDCSTHTSYAADYLNYPAFSVVFTSPDDKDTQSRVVRNVGRNVRASYSASVDSPAGVRIKVKPRRLRFSATQQERQYQITFAAQGEKRMPGKYSFGSIVWSDGEHNVTSPIAIIWLGGQVAAM</sequence>
<dbReference type="SUPFAM" id="SSF52743">
    <property type="entry name" value="Subtilisin-like"/>
    <property type="match status" value="1"/>
</dbReference>
<dbReference type="CDD" id="cd02120">
    <property type="entry name" value="PA_subtilisin_like"/>
    <property type="match status" value="1"/>
</dbReference>
<feature type="domain" description="Subtilisin-like protease fibronectin type-III" evidence="14">
    <location>
        <begin position="731"/>
        <end position="830"/>
    </location>
</feature>
<organism evidence="15 16">
    <name type="scientific">Eragrostis curvula</name>
    <name type="common">weeping love grass</name>
    <dbReference type="NCBI Taxonomy" id="38414"/>
    <lineage>
        <taxon>Eukaryota</taxon>
        <taxon>Viridiplantae</taxon>
        <taxon>Streptophyta</taxon>
        <taxon>Embryophyta</taxon>
        <taxon>Tracheophyta</taxon>
        <taxon>Spermatophyta</taxon>
        <taxon>Magnoliopsida</taxon>
        <taxon>Liliopsida</taxon>
        <taxon>Poales</taxon>
        <taxon>Poaceae</taxon>
        <taxon>PACMAD clade</taxon>
        <taxon>Chloridoideae</taxon>
        <taxon>Eragrostideae</taxon>
        <taxon>Eragrostidinae</taxon>
        <taxon>Eragrostis</taxon>
    </lineage>
</organism>
<dbReference type="InterPro" id="IPR037045">
    <property type="entry name" value="S8pro/Inhibitor_I9_sf"/>
</dbReference>
<gene>
    <name evidence="15" type="ORF">EJB05_50744</name>
</gene>
<evidence type="ECO:0000256" key="10">
    <source>
        <dbReference type="RuleBase" id="RU003355"/>
    </source>
</evidence>
<dbReference type="InterPro" id="IPR045051">
    <property type="entry name" value="SBT"/>
</dbReference>
<dbReference type="GO" id="GO:0005576">
    <property type="term" value="C:extracellular region"/>
    <property type="evidence" value="ECO:0007669"/>
    <property type="project" value="UniProtKB-SubCell"/>
</dbReference>
<dbReference type="InterPro" id="IPR003137">
    <property type="entry name" value="PA_domain"/>
</dbReference>
<evidence type="ECO:0000256" key="5">
    <source>
        <dbReference type="ARBA" id="ARBA00022801"/>
    </source>
</evidence>
<evidence type="ECO:0000256" key="2">
    <source>
        <dbReference type="ARBA" id="ARBA00011073"/>
    </source>
</evidence>
<accession>A0A5J9SXK7</accession>
<evidence type="ECO:0000256" key="9">
    <source>
        <dbReference type="PROSITE-ProRule" id="PRU01240"/>
    </source>
</evidence>
<proteinExistence type="inferred from homology"/>
<evidence type="ECO:0000256" key="3">
    <source>
        <dbReference type="ARBA" id="ARBA00022670"/>
    </source>
</evidence>
<name>A0A5J9SXK7_9POAL</name>
<protein>
    <recommendedName>
        <fullName evidence="17">Subtilisin-like protease</fullName>
    </recommendedName>
</protein>
<dbReference type="Pfam" id="PF02225">
    <property type="entry name" value="PA"/>
    <property type="match status" value="1"/>
</dbReference>
<evidence type="ECO:0000259" key="13">
    <source>
        <dbReference type="Pfam" id="PF05922"/>
    </source>
</evidence>
<evidence type="ECO:0000256" key="8">
    <source>
        <dbReference type="PIRSR" id="PIRSR615500-1"/>
    </source>
</evidence>
<dbReference type="AlphaFoldDB" id="A0A5J9SXK7"/>
<keyword evidence="4" id="KW-0732">Signal</keyword>
<dbReference type="InterPro" id="IPR036852">
    <property type="entry name" value="Peptidase_S8/S53_dom_sf"/>
</dbReference>
<evidence type="ECO:0000259" key="14">
    <source>
        <dbReference type="Pfam" id="PF17766"/>
    </source>
</evidence>
<reference evidence="15 16" key="1">
    <citation type="journal article" date="2019" name="Sci. Rep.">
        <title>A high-quality genome of Eragrostis curvula grass provides insights into Poaceae evolution and supports new strategies to enhance forage quality.</title>
        <authorList>
            <person name="Carballo J."/>
            <person name="Santos B.A.C.M."/>
            <person name="Zappacosta D."/>
            <person name="Garbus I."/>
            <person name="Selva J.P."/>
            <person name="Gallo C.A."/>
            <person name="Diaz A."/>
            <person name="Albertini E."/>
            <person name="Caccamo M."/>
            <person name="Echenique V."/>
        </authorList>
    </citation>
    <scope>NUCLEOTIDE SEQUENCE [LARGE SCALE GENOMIC DNA]</scope>
    <source>
        <strain evidence="16">cv. Victoria</strain>
        <tissue evidence="15">Leaf</tissue>
    </source>
</reference>
<keyword evidence="6 9" id="KW-0720">Serine protease</keyword>
<dbReference type="Pfam" id="PF00082">
    <property type="entry name" value="Peptidase_S8"/>
    <property type="match status" value="1"/>
</dbReference>
<evidence type="ECO:0000256" key="1">
    <source>
        <dbReference type="ARBA" id="ARBA00004613"/>
    </source>
</evidence>
<dbReference type="InterPro" id="IPR000209">
    <property type="entry name" value="Peptidase_S8/S53_dom"/>
</dbReference>
<dbReference type="PRINTS" id="PR00723">
    <property type="entry name" value="SUBTILISIN"/>
</dbReference>
<dbReference type="CDD" id="cd04852">
    <property type="entry name" value="Peptidases_S8_3"/>
    <property type="match status" value="1"/>
</dbReference>
<keyword evidence="3 9" id="KW-0645">Protease</keyword>
<evidence type="ECO:0000256" key="4">
    <source>
        <dbReference type="ARBA" id="ARBA00022729"/>
    </source>
</evidence>
<comment type="similarity">
    <text evidence="2 9 10">Belongs to the peptidase S8 family.</text>
</comment>
<evidence type="ECO:0000313" key="16">
    <source>
        <dbReference type="Proteomes" id="UP000324897"/>
    </source>
</evidence>
<dbReference type="FunFam" id="3.50.30.30:FF:000005">
    <property type="entry name" value="subtilisin-like protease SBT1.5"/>
    <property type="match status" value="1"/>
</dbReference>
<dbReference type="InterPro" id="IPR023828">
    <property type="entry name" value="Peptidase_S8_Ser-AS"/>
</dbReference>
<dbReference type="FunFam" id="3.40.50.200:FF:000006">
    <property type="entry name" value="Subtilisin-like protease SBT1.5"/>
    <property type="match status" value="1"/>
</dbReference>
<dbReference type="InterPro" id="IPR010259">
    <property type="entry name" value="S8pro/Inhibitor_I9"/>
</dbReference>
<dbReference type="PROSITE" id="PS00138">
    <property type="entry name" value="SUBTILASE_SER"/>
    <property type="match status" value="1"/>
</dbReference>
<feature type="non-terminal residue" evidence="15">
    <location>
        <position position="1"/>
    </location>
</feature>
<evidence type="ECO:0008006" key="17">
    <source>
        <dbReference type="Google" id="ProtNLM"/>
    </source>
</evidence>
<dbReference type="Gene3D" id="3.50.30.30">
    <property type="match status" value="1"/>
</dbReference>
<dbReference type="InterPro" id="IPR034197">
    <property type="entry name" value="Peptidases_S8_3"/>
</dbReference>
<feature type="domain" description="PA" evidence="12">
    <location>
        <begin position="443"/>
        <end position="525"/>
    </location>
</feature>
<dbReference type="Gramene" id="TVU03713">
    <property type="protein sequence ID" value="TVU03713"/>
    <property type="gene ID" value="EJB05_50744"/>
</dbReference>
<feature type="active site" description="Charge relay system" evidence="8 9">
    <location>
        <position position="282"/>
    </location>
</feature>
<dbReference type="Pfam" id="PF17766">
    <property type="entry name" value="fn3_6"/>
    <property type="match status" value="1"/>
</dbReference>
<evidence type="ECO:0000313" key="15">
    <source>
        <dbReference type="EMBL" id="TVU03713.1"/>
    </source>
</evidence>
<comment type="caution">
    <text evidence="15">The sequence shown here is derived from an EMBL/GenBank/DDBJ whole genome shotgun (WGS) entry which is preliminary data.</text>
</comment>
<dbReference type="OrthoDB" id="206201at2759"/>
<feature type="domain" description="Inhibitor I9" evidence="13">
    <location>
        <begin position="75"/>
        <end position="157"/>
    </location>
</feature>
<keyword evidence="16" id="KW-1185">Reference proteome</keyword>
<evidence type="ECO:0000259" key="12">
    <source>
        <dbReference type="Pfam" id="PF02225"/>
    </source>
</evidence>
<dbReference type="Pfam" id="PF05922">
    <property type="entry name" value="Inhibitor_I9"/>
    <property type="match status" value="1"/>
</dbReference>
<dbReference type="Gene3D" id="3.30.70.80">
    <property type="entry name" value="Peptidase S8 propeptide/proteinase inhibitor I9"/>
    <property type="match status" value="1"/>
</dbReference>
<evidence type="ECO:0000259" key="11">
    <source>
        <dbReference type="Pfam" id="PF00082"/>
    </source>
</evidence>
<comment type="subcellular location">
    <subcellularLocation>
        <location evidence="1">Secreted</location>
    </subcellularLocation>
</comment>
<dbReference type="Gene3D" id="2.60.40.2310">
    <property type="match status" value="1"/>
</dbReference>
<feature type="domain" description="Peptidase S8/S53" evidence="11">
    <location>
        <begin position="183"/>
        <end position="649"/>
    </location>
</feature>
<dbReference type="InterPro" id="IPR041469">
    <property type="entry name" value="Subtilisin-like_FN3"/>
</dbReference>
<evidence type="ECO:0000256" key="7">
    <source>
        <dbReference type="ARBA" id="ARBA00023180"/>
    </source>
</evidence>
<keyword evidence="7" id="KW-0325">Glycoprotein</keyword>
<dbReference type="InterPro" id="IPR015500">
    <property type="entry name" value="Peptidase_S8_subtilisin-rel"/>
</dbReference>
<dbReference type="EMBL" id="RWGY01000156">
    <property type="protein sequence ID" value="TVU03713.1"/>
    <property type="molecule type" value="Genomic_DNA"/>
</dbReference>
<feature type="active site" description="Charge relay system" evidence="8 9">
    <location>
        <position position="190"/>
    </location>
</feature>
<dbReference type="PROSITE" id="PS00136">
    <property type="entry name" value="SUBTILASE_ASP"/>
    <property type="match status" value="1"/>
</dbReference>